<organism evidence="11 12">
    <name type="scientific">Steinernema hermaphroditum</name>
    <dbReference type="NCBI Taxonomy" id="289476"/>
    <lineage>
        <taxon>Eukaryota</taxon>
        <taxon>Metazoa</taxon>
        <taxon>Ecdysozoa</taxon>
        <taxon>Nematoda</taxon>
        <taxon>Chromadorea</taxon>
        <taxon>Rhabditida</taxon>
        <taxon>Tylenchina</taxon>
        <taxon>Panagrolaimomorpha</taxon>
        <taxon>Strongyloidoidea</taxon>
        <taxon>Steinernematidae</taxon>
        <taxon>Steinernema</taxon>
    </lineage>
</organism>
<evidence type="ECO:0000313" key="12">
    <source>
        <dbReference type="Proteomes" id="UP001175271"/>
    </source>
</evidence>
<keyword evidence="7" id="KW-0012">Acyltransferase</keyword>
<dbReference type="CDD" id="cd04301">
    <property type="entry name" value="NAT_SF"/>
    <property type="match status" value="1"/>
</dbReference>
<dbReference type="EMBL" id="JAUCMV010000004">
    <property type="protein sequence ID" value="KAK0405755.1"/>
    <property type="molecule type" value="Genomic_DNA"/>
</dbReference>
<keyword evidence="12" id="KW-1185">Reference proteome</keyword>
<name>A0AA39LQK9_9BILA</name>
<dbReference type="GO" id="GO:0016020">
    <property type="term" value="C:membrane"/>
    <property type="evidence" value="ECO:0007669"/>
    <property type="project" value="UniProtKB-SubCell"/>
</dbReference>
<dbReference type="PROSITE" id="PS00237">
    <property type="entry name" value="G_PROTEIN_RECEP_F1_1"/>
    <property type="match status" value="1"/>
</dbReference>
<feature type="transmembrane region" description="Helical" evidence="8">
    <location>
        <begin position="216"/>
        <end position="242"/>
    </location>
</feature>
<feature type="transmembrane region" description="Helical" evidence="8">
    <location>
        <begin position="129"/>
        <end position="151"/>
    </location>
</feature>
<dbReference type="Gene3D" id="1.20.1070.10">
    <property type="entry name" value="Rhodopsin 7-helix transmembrane proteins"/>
    <property type="match status" value="1"/>
</dbReference>
<evidence type="ECO:0000256" key="3">
    <source>
        <dbReference type="ARBA" id="ARBA00022679"/>
    </source>
</evidence>
<dbReference type="SUPFAM" id="SSF81321">
    <property type="entry name" value="Family A G protein-coupled receptor-like"/>
    <property type="match status" value="1"/>
</dbReference>
<keyword evidence="6 8" id="KW-0472">Membrane</keyword>
<dbReference type="GO" id="GO:0008080">
    <property type="term" value="F:N-acetyltransferase activity"/>
    <property type="evidence" value="ECO:0007669"/>
    <property type="project" value="TreeGrafter"/>
</dbReference>
<comment type="similarity">
    <text evidence="2">Belongs to the acetyltransferase family.</text>
</comment>
<dbReference type="InterPro" id="IPR051016">
    <property type="entry name" value="Diverse_Substrate_AcTransf"/>
</dbReference>
<keyword evidence="5 8" id="KW-1133">Transmembrane helix</keyword>
<feature type="domain" description="N-acetyltransferase" evidence="10">
    <location>
        <begin position="296"/>
        <end position="455"/>
    </location>
</feature>
<dbReference type="Pfam" id="PF00001">
    <property type="entry name" value="7tm_1"/>
    <property type="match status" value="1"/>
</dbReference>
<dbReference type="PANTHER" id="PTHR10545:SF29">
    <property type="entry name" value="GH14572P-RELATED"/>
    <property type="match status" value="1"/>
</dbReference>
<dbReference type="Pfam" id="PF00583">
    <property type="entry name" value="Acetyltransf_1"/>
    <property type="match status" value="1"/>
</dbReference>
<dbReference type="GO" id="GO:0004930">
    <property type="term" value="F:G protein-coupled receptor activity"/>
    <property type="evidence" value="ECO:0007669"/>
    <property type="project" value="InterPro"/>
</dbReference>
<proteinExistence type="inferred from homology"/>
<dbReference type="PANTHER" id="PTHR10545">
    <property type="entry name" value="DIAMINE N-ACETYLTRANSFERASE"/>
    <property type="match status" value="1"/>
</dbReference>
<feature type="domain" description="G-protein coupled receptors family 1 profile" evidence="9">
    <location>
        <begin position="21"/>
        <end position="265"/>
    </location>
</feature>
<feature type="transmembrane region" description="Helical" evidence="8">
    <location>
        <begin position="12"/>
        <end position="31"/>
    </location>
</feature>
<dbReference type="PROSITE" id="PS51186">
    <property type="entry name" value="GNAT"/>
    <property type="match status" value="1"/>
</dbReference>
<evidence type="ECO:0000259" key="10">
    <source>
        <dbReference type="PROSITE" id="PS51186"/>
    </source>
</evidence>
<gene>
    <name evidence="11" type="ORF">QR680_018180</name>
</gene>
<evidence type="ECO:0000256" key="4">
    <source>
        <dbReference type="ARBA" id="ARBA00022692"/>
    </source>
</evidence>
<evidence type="ECO:0008006" key="13">
    <source>
        <dbReference type="Google" id="ProtNLM"/>
    </source>
</evidence>
<protein>
    <recommendedName>
        <fullName evidence="13">G-protein coupled receptors family 1 profile domain-containing protein</fullName>
    </recommendedName>
</protein>
<feature type="transmembrane region" description="Helical" evidence="8">
    <location>
        <begin position="84"/>
        <end position="108"/>
    </location>
</feature>
<dbReference type="Gene3D" id="3.40.630.30">
    <property type="match status" value="1"/>
</dbReference>
<evidence type="ECO:0000259" key="9">
    <source>
        <dbReference type="PROSITE" id="PS50262"/>
    </source>
</evidence>
<dbReference type="Proteomes" id="UP001175271">
    <property type="component" value="Unassembled WGS sequence"/>
</dbReference>
<dbReference type="SUPFAM" id="SSF55729">
    <property type="entry name" value="Acyl-CoA N-acyltransferases (Nat)"/>
    <property type="match status" value="1"/>
</dbReference>
<evidence type="ECO:0000256" key="8">
    <source>
        <dbReference type="SAM" id="Phobius"/>
    </source>
</evidence>
<dbReference type="InterPro" id="IPR000276">
    <property type="entry name" value="GPCR_Rhodpsn"/>
</dbReference>
<evidence type="ECO:0000256" key="1">
    <source>
        <dbReference type="ARBA" id="ARBA00004370"/>
    </source>
</evidence>
<feature type="transmembrane region" description="Helical" evidence="8">
    <location>
        <begin position="171"/>
        <end position="195"/>
    </location>
</feature>
<dbReference type="InterPro" id="IPR016181">
    <property type="entry name" value="Acyl_CoA_acyltransferase"/>
</dbReference>
<feature type="transmembrane region" description="Helical" evidence="8">
    <location>
        <begin position="248"/>
        <end position="267"/>
    </location>
</feature>
<comment type="subcellular location">
    <subcellularLocation>
        <location evidence="1">Membrane</location>
    </subcellularLocation>
</comment>
<evidence type="ECO:0000256" key="6">
    <source>
        <dbReference type="ARBA" id="ARBA00023136"/>
    </source>
</evidence>
<dbReference type="InterPro" id="IPR017452">
    <property type="entry name" value="GPCR_Rhodpsn_7TM"/>
</dbReference>
<feature type="transmembrane region" description="Helical" evidence="8">
    <location>
        <begin position="43"/>
        <end position="64"/>
    </location>
</feature>
<keyword evidence="3" id="KW-0808">Transferase</keyword>
<reference evidence="11" key="1">
    <citation type="submission" date="2023-06" db="EMBL/GenBank/DDBJ databases">
        <title>Genomic analysis of the entomopathogenic nematode Steinernema hermaphroditum.</title>
        <authorList>
            <person name="Schwarz E.M."/>
            <person name="Heppert J.K."/>
            <person name="Baniya A."/>
            <person name="Schwartz H.T."/>
            <person name="Tan C.-H."/>
            <person name="Antoshechkin I."/>
            <person name="Sternberg P.W."/>
            <person name="Goodrich-Blair H."/>
            <person name="Dillman A.R."/>
        </authorList>
    </citation>
    <scope>NUCLEOTIDE SEQUENCE</scope>
    <source>
        <strain evidence="11">PS9179</strain>
        <tissue evidence="11">Whole animal</tissue>
    </source>
</reference>
<comment type="caution">
    <text evidence="11">The sequence shown here is derived from an EMBL/GenBank/DDBJ whole genome shotgun (WGS) entry which is preliminary data.</text>
</comment>
<dbReference type="AlphaFoldDB" id="A0AA39LQK9"/>
<dbReference type="PROSITE" id="PS50262">
    <property type="entry name" value="G_PROTEIN_RECEP_F1_2"/>
    <property type="match status" value="1"/>
</dbReference>
<accession>A0AA39LQK9</accession>
<evidence type="ECO:0000256" key="2">
    <source>
        <dbReference type="ARBA" id="ARBA00008694"/>
    </source>
</evidence>
<evidence type="ECO:0000256" key="5">
    <source>
        <dbReference type="ARBA" id="ARBA00022989"/>
    </source>
</evidence>
<keyword evidence="4 8" id="KW-0812">Transmembrane</keyword>
<evidence type="ECO:0000256" key="7">
    <source>
        <dbReference type="ARBA" id="ARBA00023315"/>
    </source>
</evidence>
<evidence type="ECO:0000313" key="11">
    <source>
        <dbReference type="EMBL" id="KAK0405755.1"/>
    </source>
</evidence>
<dbReference type="InterPro" id="IPR000182">
    <property type="entry name" value="GNAT_dom"/>
</dbReference>
<sequence length="463" mass="52529">MGLEGIEWCFYIAEGGLVSVFNIVVLLLILLDRKLRKSSELFFIAALCAADLIDSLAYFNAGVVRMRNILLGIDQKELPQLTCFYTSFVILFFYGYQLPALMITVVSLDRFGAVFTPSTHAKITANAKLVVTLCCFLWVTVFFGISAYFQHLHNGTASVQCYAADAFLSPIWTFIIGQRIVSITACVAIYIPIFFKTRKILNRNSETSKQQQRFNVTIGLTVLTALVLLVIPDTIVFFNIFGLANYHMLFYIISLNKCVVNVFVYTLRQKELKNKLICMIKMNFKIQSATLSEMSIIIRDATDADASIAHEFTMAYALRDKLAAHCGSPNGPQTPPPPPETLREFLANKTIRAFLAVLDDRIVGYLAYYTAYSTWKGPFVMMEDLYVDSNVRGQKIGQRLLVHLGQWAKTNNFKRIKFECSEEDEDTMKFYRKFNATPVEQLHFTEFDIKGRALDSLTNTTFT</sequence>